<gene>
    <name evidence="1" type="ORF">C7445_1226</name>
</gene>
<organism evidence="1 2">
    <name type="scientific">Alicyclobacillus sacchari</name>
    <dbReference type="NCBI Taxonomy" id="392010"/>
    <lineage>
        <taxon>Bacteria</taxon>
        <taxon>Bacillati</taxon>
        <taxon>Bacillota</taxon>
        <taxon>Bacilli</taxon>
        <taxon>Bacillales</taxon>
        <taxon>Alicyclobacillaceae</taxon>
        <taxon>Alicyclobacillus</taxon>
    </lineage>
</organism>
<keyword evidence="2" id="KW-1185">Reference proteome</keyword>
<comment type="caution">
    <text evidence="1">The sequence shown here is derived from an EMBL/GenBank/DDBJ whole genome shotgun (WGS) entry which is preliminary data.</text>
</comment>
<dbReference type="AlphaFoldDB" id="A0A4R8LBQ5"/>
<dbReference type="RefSeq" id="WP_237716353.1">
    <property type="nucleotide sequence ID" value="NZ_BSUS01000004.1"/>
</dbReference>
<reference evidence="1 2" key="1">
    <citation type="submission" date="2019-03" db="EMBL/GenBank/DDBJ databases">
        <title>Genomic Encyclopedia of Type Strains, Phase IV (KMG-IV): sequencing the most valuable type-strain genomes for metagenomic binning, comparative biology and taxonomic classification.</title>
        <authorList>
            <person name="Goeker M."/>
        </authorList>
    </citation>
    <scope>NUCLEOTIDE SEQUENCE [LARGE SCALE GENOMIC DNA]</scope>
    <source>
        <strain evidence="1 2">DSM 17974</strain>
    </source>
</reference>
<protein>
    <submittedName>
        <fullName evidence="1">Uncharacterized protein</fullName>
    </submittedName>
</protein>
<evidence type="ECO:0000313" key="2">
    <source>
        <dbReference type="Proteomes" id="UP000294581"/>
    </source>
</evidence>
<dbReference type="Proteomes" id="UP000294581">
    <property type="component" value="Unassembled WGS sequence"/>
</dbReference>
<name>A0A4R8LBQ5_9BACL</name>
<accession>A0A4R8LBQ5</accession>
<evidence type="ECO:0000313" key="1">
    <source>
        <dbReference type="EMBL" id="TDY40343.1"/>
    </source>
</evidence>
<proteinExistence type="predicted"/>
<sequence length="127" mass="14658">MYTSLLVFCTMKAEGWRMSDPSTAQKISEFVHRLRTRRQVLVNQLNLREMQDSRQFLQGELSAIDTILQEMIEEFALSSALSTAEDIPEEAWLHALARNPAFEFLDDPSEDLYTVEDGKPIPYEDET</sequence>
<dbReference type="EMBL" id="SORF01000022">
    <property type="protein sequence ID" value="TDY40343.1"/>
    <property type="molecule type" value="Genomic_DNA"/>
</dbReference>